<gene>
    <name evidence="2" type="ORF">HNQ60_002447</name>
</gene>
<evidence type="ECO:0000313" key="3">
    <source>
        <dbReference type="Proteomes" id="UP000588068"/>
    </source>
</evidence>
<dbReference type="Proteomes" id="UP000588068">
    <property type="component" value="Unassembled WGS sequence"/>
</dbReference>
<comment type="caution">
    <text evidence="2">The sequence shown here is derived from an EMBL/GenBank/DDBJ whole genome shotgun (WGS) entry which is preliminary data.</text>
</comment>
<feature type="compositionally biased region" description="Acidic residues" evidence="1">
    <location>
        <begin position="69"/>
        <end position="116"/>
    </location>
</feature>
<sequence>MGRDYDPVKGQWFEDLEENEIFLVLSVDPDTELVEIQYENGDIEEIDLDTWHELDLERTTEPEGWASADGEEEEEGDEDLEDDEEDDWDEDDDDDDDWDDDDDEDMDDDYSDRDDN</sequence>
<organism evidence="2 3">
    <name type="scientific">Povalibacter uvarum</name>
    <dbReference type="NCBI Taxonomy" id="732238"/>
    <lineage>
        <taxon>Bacteria</taxon>
        <taxon>Pseudomonadati</taxon>
        <taxon>Pseudomonadota</taxon>
        <taxon>Gammaproteobacteria</taxon>
        <taxon>Steroidobacterales</taxon>
        <taxon>Steroidobacteraceae</taxon>
        <taxon>Povalibacter</taxon>
    </lineage>
</organism>
<evidence type="ECO:0000313" key="2">
    <source>
        <dbReference type="EMBL" id="MBB6093566.1"/>
    </source>
</evidence>
<evidence type="ECO:0000256" key="1">
    <source>
        <dbReference type="SAM" id="MobiDB-lite"/>
    </source>
</evidence>
<dbReference type="InterPro" id="IPR046651">
    <property type="entry name" value="DUF6763"/>
</dbReference>
<proteinExistence type="predicted"/>
<name>A0A841HL26_9GAMM</name>
<reference evidence="2 3" key="1">
    <citation type="submission" date="2020-08" db="EMBL/GenBank/DDBJ databases">
        <title>Genomic Encyclopedia of Type Strains, Phase IV (KMG-IV): sequencing the most valuable type-strain genomes for metagenomic binning, comparative biology and taxonomic classification.</title>
        <authorList>
            <person name="Goeker M."/>
        </authorList>
    </citation>
    <scope>NUCLEOTIDE SEQUENCE [LARGE SCALE GENOMIC DNA]</scope>
    <source>
        <strain evidence="2 3">DSM 26723</strain>
    </source>
</reference>
<dbReference type="EMBL" id="JACHHZ010000003">
    <property type="protein sequence ID" value="MBB6093566.1"/>
    <property type="molecule type" value="Genomic_DNA"/>
</dbReference>
<dbReference type="Pfam" id="PF20549">
    <property type="entry name" value="DUF6763"/>
    <property type="match status" value="1"/>
</dbReference>
<dbReference type="AlphaFoldDB" id="A0A841HL26"/>
<keyword evidence="3" id="KW-1185">Reference proteome</keyword>
<feature type="compositionally biased region" description="Basic and acidic residues" evidence="1">
    <location>
        <begin position="49"/>
        <end position="61"/>
    </location>
</feature>
<accession>A0A841HL26</accession>
<feature type="region of interest" description="Disordered" evidence="1">
    <location>
        <begin position="43"/>
        <end position="116"/>
    </location>
</feature>
<protein>
    <submittedName>
        <fullName evidence="2">Phosphopantothenoylcysteine synthetase/decarboxylase</fullName>
    </submittedName>
</protein>
<dbReference type="RefSeq" id="WP_184332102.1">
    <property type="nucleotide sequence ID" value="NZ_JACHHZ010000003.1"/>
</dbReference>